<evidence type="ECO:0000313" key="2">
    <source>
        <dbReference type="Proteomes" id="UP000825886"/>
    </source>
</evidence>
<evidence type="ECO:0000313" key="1">
    <source>
        <dbReference type="EMBL" id="QZN96809.1"/>
    </source>
</evidence>
<dbReference type="Proteomes" id="UP000825886">
    <property type="component" value="Chromosome"/>
</dbReference>
<dbReference type="EMBL" id="CP081864">
    <property type="protein sequence ID" value="QZN96809.1"/>
    <property type="molecule type" value="Genomic_DNA"/>
</dbReference>
<name>A0ABX9AQA8_9ENTR</name>
<reference evidence="1 2" key="1">
    <citation type="submission" date="2021-08" db="EMBL/GenBank/DDBJ databases">
        <title>Culture and genomic analysis of Symbiopectobacterium purcellii sp. nov. gen. nov., isolated from the leafhopper Empoasca decipiens.</title>
        <authorList>
            <person name="Nadal-Jimenez P."/>
            <person name="Siozios S."/>
            <person name="Halliday N."/>
            <person name="Camara M."/>
            <person name="Hurst G.D.D."/>
        </authorList>
    </citation>
    <scope>NUCLEOTIDE SEQUENCE [LARGE SCALE GENOMIC DNA]</scope>
    <source>
        <strain evidence="1 2">SyEd1</strain>
    </source>
</reference>
<organism evidence="1 2">
    <name type="scientific">Symbiopectobacterium purcellii</name>
    <dbReference type="NCBI Taxonomy" id="2871826"/>
    <lineage>
        <taxon>Bacteria</taxon>
        <taxon>Pseudomonadati</taxon>
        <taxon>Pseudomonadota</taxon>
        <taxon>Gammaproteobacteria</taxon>
        <taxon>Enterobacterales</taxon>
        <taxon>Enterobacteriaceae</taxon>
    </lineage>
</organism>
<protein>
    <submittedName>
        <fullName evidence="1">Uncharacterized protein</fullName>
    </submittedName>
</protein>
<proteinExistence type="predicted"/>
<sequence length="110" mass="12570">MHRLGAKRIIRTSDYTKPKVEKAEIEDLLRNTLINVAKDYLNWDISEAASDASEQPIVDVFKREIGSDFSKYKLAKSFLRWSRDHSATNLSKDEIENCSALINSINLALK</sequence>
<dbReference type="RefSeq" id="WP_222159826.1">
    <property type="nucleotide sequence ID" value="NZ_CP081864.1"/>
</dbReference>
<keyword evidence="2" id="KW-1185">Reference proteome</keyword>
<gene>
    <name evidence="1" type="ORF">K6K13_05190</name>
</gene>
<accession>A0ABX9AQA8</accession>